<reference evidence="2 3" key="1">
    <citation type="submission" date="2022-09" db="EMBL/GenBank/DDBJ databases">
        <title>Intensive care unit water sources are persistently colonized with multi-drug resistant bacteria and are the site of extensive horizontal gene transfer of antibiotic resistance genes.</title>
        <authorList>
            <person name="Diorio-Toth L."/>
        </authorList>
    </citation>
    <scope>NUCLEOTIDE SEQUENCE [LARGE SCALE GENOMIC DNA]</scope>
    <source>
        <strain evidence="2 3">GD03967</strain>
    </source>
</reference>
<dbReference type="PROSITE" id="PS51257">
    <property type="entry name" value="PROKAR_LIPOPROTEIN"/>
    <property type="match status" value="1"/>
</dbReference>
<protein>
    <recommendedName>
        <fullName evidence="4">Lipoprotein</fullName>
    </recommendedName>
</protein>
<evidence type="ECO:0008006" key="4">
    <source>
        <dbReference type="Google" id="ProtNLM"/>
    </source>
</evidence>
<accession>A0ABD4Z0G4</accession>
<evidence type="ECO:0000256" key="1">
    <source>
        <dbReference type="SAM" id="MobiDB-lite"/>
    </source>
</evidence>
<organism evidence="2 3">
    <name type="scientific">Achromobacter mucicolens</name>
    <dbReference type="NCBI Taxonomy" id="1389922"/>
    <lineage>
        <taxon>Bacteria</taxon>
        <taxon>Pseudomonadati</taxon>
        <taxon>Pseudomonadota</taxon>
        <taxon>Betaproteobacteria</taxon>
        <taxon>Burkholderiales</taxon>
        <taxon>Alcaligenaceae</taxon>
        <taxon>Achromobacter</taxon>
    </lineage>
</organism>
<evidence type="ECO:0000313" key="2">
    <source>
        <dbReference type="EMBL" id="MDH1180876.1"/>
    </source>
</evidence>
<feature type="compositionally biased region" description="Basic and acidic residues" evidence="1">
    <location>
        <begin position="37"/>
        <end position="68"/>
    </location>
</feature>
<name>A0ABD4Z0G4_9BURK</name>
<dbReference type="RefSeq" id="WP_279991833.1">
    <property type="nucleotide sequence ID" value="NZ_JAOBZK010000040.1"/>
</dbReference>
<gene>
    <name evidence="2" type="ORF">N5C72_22575</name>
</gene>
<dbReference type="EMBL" id="JAOBZK010000040">
    <property type="protein sequence ID" value="MDH1180876.1"/>
    <property type="molecule type" value="Genomic_DNA"/>
</dbReference>
<dbReference type="Proteomes" id="UP001158644">
    <property type="component" value="Unassembled WGS sequence"/>
</dbReference>
<comment type="caution">
    <text evidence="2">The sequence shown here is derived from an EMBL/GenBank/DDBJ whole genome shotgun (WGS) entry which is preliminary data.</text>
</comment>
<dbReference type="AlphaFoldDB" id="A0ABD4Z0G4"/>
<feature type="region of interest" description="Disordered" evidence="1">
    <location>
        <begin position="26"/>
        <end position="68"/>
    </location>
</feature>
<proteinExistence type="predicted"/>
<evidence type="ECO:0000313" key="3">
    <source>
        <dbReference type="Proteomes" id="UP001158644"/>
    </source>
</evidence>
<sequence length="68" mass="7411">MNKVTIALLALGAMLASCGDKSEKAARSDAPAVSEADEAHAQREADENRKRFMGDGKARYTPQRVEEF</sequence>